<name>F2JPN0_CELLD</name>
<evidence type="ECO:0008006" key="4">
    <source>
        <dbReference type="Google" id="ProtNLM"/>
    </source>
</evidence>
<dbReference type="eggNOG" id="COG1388">
    <property type="taxonomic scope" value="Bacteria"/>
</dbReference>
<sequence length="212" mass="23993">MKKFFNTLLVSLCVIALFFTPLKAEASEKALSCNKAACELRMLERDLWVDHVLWTRSFIVSDLASLEDKEAVAERLFKNQDDIGNAIKSFYGEEAGNKLASLLREHIALAGQVTDAAKSGNNADLKKYNKLWYDNADQIADFLSAANPNYSNQALKDSLHKHLQFITDQVVARLSKDWKGDIKAFDEGKTHMMHFSDMLTDGIIKQFPQKFK</sequence>
<evidence type="ECO:0000313" key="2">
    <source>
        <dbReference type="EMBL" id="ADZ83690.1"/>
    </source>
</evidence>
<feature type="signal peptide" evidence="1">
    <location>
        <begin position="1"/>
        <end position="26"/>
    </location>
</feature>
<evidence type="ECO:0000313" key="3">
    <source>
        <dbReference type="Proteomes" id="UP000008467"/>
    </source>
</evidence>
<dbReference type="HOGENOM" id="CLU_092699_0_0_9"/>
<keyword evidence="1" id="KW-0732">Signal</keyword>
<evidence type="ECO:0000256" key="1">
    <source>
        <dbReference type="SAM" id="SignalP"/>
    </source>
</evidence>
<keyword evidence="3" id="KW-1185">Reference proteome</keyword>
<dbReference type="Proteomes" id="UP000008467">
    <property type="component" value="Chromosome"/>
</dbReference>
<protein>
    <recommendedName>
        <fullName evidence="4">Glycosyltransferase</fullName>
    </recommendedName>
</protein>
<dbReference type="AlphaFoldDB" id="F2JPN0"/>
<dbReference type="EMBL" id="CP002582">
    <property type="protein sequence ID" value="ADZ83690.1"/>
    <property type="molecule type" value="Genomic_DNA"/>
</dbReference>
<dbReference type="KEGG" id="cle:Clole_1973"/>
<gene>
    <name evidence="2" type="ordered locus">Clole_1973</name>
</gene>
<dbReference type="STRING" id="642492.Clole_1973"/>
<feature type="chain" id="PRO_5003284295" description="Glycosyltransferase" evidence="1">
    <location>
        <begin position="27"/>
        <end position="212"/>
    </location>
</feature>
<accession>F2JPN0</accession>
<reference evidence="2 3" key="1">
    <citation type="journal article" date="2011" name="J. Bacteriol.">
        <title>Complete genome sequence of the cellulose-degrading bacterium Cellulosilyticum lentocellum.</title>
        <authorList>
            <consortium name="US DOE Joint Genome Institute"/>
            <person name="Miller D.A."/>
            <person name="Suen G."/>
            <person name="Bruce D."/>
            <person name="Copeland A."/>
            <person name="Cheng J.F."/>
            <person name="Detter C."/>
            <person name="Goodwin L.A."/>
            <person name="Han C.S."/>
            <person name="Hauser L.J."/>
            <person name="Land M.L."/>
            <person name="Lapidus A."/>
            <person name="Lucas S."/>
            <person name="Meincke L."/>
            <person name="Pitluck S."/>
            <person name="Tapia R."/>
            <person name="Teshima H."/>
            <person name="Woyke T."/>
            <person name="Fox B.G."/>
            <person name="Angert E.R."/>
            <person name="Currie C.R."/>
        </authorList>
    </citation>
    <scope>NUCLEOTIDE SEQUENCE [LARGE SCALE GENOMIC DNA]</scope>
    <source>
        <strain evidence="3">ATCC 49066 / DSM 5427 / NCIMB 11756 / RHM5</strain>
    </source>
</reference>
<organism evidence="2 3">
    <name type="scientific">Cellulosilyticum lentocellum (strain ATCC 49066 / DSM 5427 / NCIMB 11756 / RHM5)</name>
    <name type="common">Clostridium lentocellum</name>
    <dbReference type="NCBI Taxonomy" id="642492"/>
    <lineage>
        <taxon>Bacteria</taxon>
        <taxon>Bacillati</taxon>
        <taxon>Bacillota</taxon>
        <taxon>Clostridia</taxon>
        <taxon>Lachnospirales</taxon>
        <taxon>Cellulosilyticaceae</taxon>
        <taxon>Cellulosilyticum</taxon>
    </lineage>
</organism>
<proteinExistence type="predicted"/>